<evidence type="ECO:0000256" key="6">
    <source>
        <dbReference type="SAM" id="Coils"/>
    </source>
</evidence>
<dbReference type="FunFam" id="2.30.22.10:FF:000002">
    <property type="entry name" value="GrpE protein homolog"/>
    <property type="match status" value="1"/>
</dbReference>
<dbReference type="PANTHER" id="PTHR21237">
    <property type="entry name" value="GRPE PROTEIN"/>
    <property type="match status" value="1"/>
</dbReference>
<dbReference type="STRING" id="418985.A0A1V9XHM2"/>
<dbReference type="GO" id="GO:0042803">
    <property type="term" value="F:protein homodimerization activity"/>
    <property type="evidence" value="ECO:0007669"/>
    <property type="project" value="InterPro"/>
</dbReference>
<comment type="caution">
    <text evidence="7">The sequence shown here is derived from an EMBL/GenBank/DDBJ whole genome shotgun (WGS) entry which is preliminary data.</text>
</comment>
<dbReference type="Gene3D" id="3.90.20.20">
    <property type="match status" value="1"/>
</dbReference>
<dbReference type="FunCoup" id="A0A1V9XHM2">
    <property type="interactions" value="1603"/>
</dbReference>
<accession>A0A1V9XHM2</accession>
<dbReference type="InParanoid" id="A0A1V9XHM2"/>
<dbReference type="GO" id="GO:0001405">
    <property type="term" value="C:PAM complex, Tim23 associated import motor"/>
    <property type="evidence" value="ECO:0007669"/>
    <property type="project" value="TreeGrafter"/>
</dbReference>
<dbReference type="InterPro" id="IPR009012">
    <property type="entry name" value="GrpE_head"/>
</dbReference>
<dbReference type="OrthoDB" id="201635at2759"/>
<dbReference type="SUPFAM" id="SSF51064">
    <property type="entry name" value="Head domain of nucleotide exchange factor GrpE"/>
    <property type="match status" value="1"/>
</dbReference>
<evidence type="ECO:0000256" key="2">
    <source>
        <dbReference type="ARBA" id="ARBA00009054"/>
    </source>
</evidence>
<name>A0A1V9XHM2_9ACAR</name>
<comment type="subcellular location">
    <subcellularLocation>
        <location evidence="1 4">Mitochondrion matrix</location>
    </subcellularLocation>
</comment>
<dbReference type="PANTHER" id="PTHR21237:SF23">
    <property type="entry name" value="GRPE PROTEIN HOMOLOG, MITOCHONDRIAL"/>
    <property type="match status" value="1"/>
</dbReference>
<evidence type="ECO:0000313" key="8">
    <source>
        <dbReference type="Proteomes" id="UP000192247"/>
    </source>
</evidence>
<keyword evidence="6" id="KW-0175">Coiled coil</keyword>
<dbReference type="Gene3D" id="2.30.22.10">
    <property type="entry name" value="Head domain of nucleotide exchange factor GrpE"/>
    <property type="match status" value="1"/>
</dbReference>
<dbReference type="PROSITE" id="PS01071">
    <property type="entry name" value="GRPE"/>
    <property type="match status" value="1"/>
</dbReference>
<evidence type="ECO:0000256" key="3">
    <source>
        <dbReference type="ARBA" id="ARBA00023186"/>
    </source>
</evidence>
<organism evidence="7 8">
    <name type="scientific">Tropilaelaps mercedesae</name>
    <dbReference type="NCBI Taxonomy" id="418985"/>
    <lineage>
        <taxon>Eukaryota</taxon>
        <taxon>Metazoa</taxon>
        <taxon>Ecdysozoa</taxon>
        <taxon>Arthropoda</taxon>
        <taxon>Chelicerata</taxon>
        <taxon>Arachnida</taxon>
        <taxon>Acari</taxon>
        <taxon>Parasitiformes</taxon>
        <taxon>Mesostigmata</taxon>
        <taxon>Gamasina</taxon>
        <taxon>Dermanyssoidea</taxon>
        <taxon>Laelapidae</taxon>
        <taxon>Tropilaelaps</taxon>
    </lineage>
</organism>
<dbReference type="AlphaFoldDB" id="A0A1V9XHM2"/>
<keyword evidence="8" id="KW-1185">Reference proteome</keyword>
<evidence type="ECO:0000313" key="7">
    <source>
        <dbReference type="EMBL" id="OQR73024.1"/>
    </source>
</evidence>
<dbReference type="Proteomes" id="UP000192247">
    <property type="component" value="Unassembled WGS sequence"/>
</dbReference>
<evidence type="ECO:0000256" key="5">
    <source>
        <dbReference type="RuleBase" id="RU004478"/>
    </source>
</evidence>
<dbReference type="PRINTS" id="PR00773">
    <property type="entry name" value="GRPEPROTEIN"/>
</dbReference>
<dbReference type="EMBL" id="MNPL01010621">
    <property type="protein sequence ID" value="OQR73024.1"/>
    <property type="molecule type" value="Genomic_DNA"/>
</dbReference>
<comment type="similarity">
    <text evidence="2 5">Belongs to the GrpE family.</text>
</comment>
<dbReference type="Pfam" id="PF01025">
    <property type="entry name" value="GrpE"/>
    <property type="match status" value="1"/>
</dbReference>
<dbReference type="CDD" id="cd00446">
    <property type="entry name" value="GrpE"/>
    <property type="match status" value="1"/>
</dbReference>
<keyword evidence="3 4" id="KW-0143">Chaperone</keyword>
<proteinExistence type="inferred from homology"/>
<dbReference type="InterPro" id="IPR000740">
    <property type="entry name" value="GrpE"/>
</dbReference>
<reference evidence="7 8" key="1">
    <citation type="journal article" date="2017" name="Gigascience">
        <title>Draft genome of the honey bee ectoparasitic mite, Tropilaelaps mercedesae, is shaped by the parasitic life history.</title>
        <authorList>
            <person name="Dong X."/>
            <person name="Armstrong S.D."/>
            <person name="Xia D."/>
            <person name="Makepeace B.L."/>
            <person name="Darby A.C."/>
            <person name="Kadowaki T."/>
        </authorList>
    </citation>
    <scope>NUCLEOTIDE SEQUENCE [LARGE SCALE GENOMIC DNA]</scope>
    <source>
        <strain evidence="7">Wuxi-XJTLU</strain>
    </source>
</reference>
<dbReference type="HAMAP" id="MF_01151">
    <property type="entry name" value="GrpE"/>
    <property type="match status" value="1"/>
</dbReference>
<dbReference type="GO" id="GO:0051087">
    <property type="term" value="F:protein-folding chaperone binding"/>
    <property type="evidence" value="ECO:0007669"/>
    <property type="project" value="InterPro"/>
</dbReference>
<dbReference type="GO" id="GO:0030150">
    <property type="term" value="P:protein import into mitochondrial matrix"/>
    <property type="evidence" value="ECO:0007669"/>
    <property type="project" value="TreeGrafter"/>
</dbReference>
<feature type="coiled-coil region" evidence="6">
    <location>
        <begin position="60"/>
        <end position="87"/>
    </location>
</feature>
<evidence type="ECO:0000256" key="1">
    <source>
        <dbReference type="ARBA" id="ARBA00004305"/>
    </source>
</evidence>
<gene>
    <name evidence="7" type="ORF">BIW11_10004</name>
</gene>
<dbReference type="GO" id="GO:0051082">
    <property type="term" value="F:unfolded protein binding"/>
    <property type="evidence" value="ECO:0007669"/>
    <property type="project" value="TreeGrafter"/>
</dbReference>
<comment type="function">
    <text evidence="4">Essential component of the PAM complex, a complex required for the translocation of transit peptide-containing proteins from the inner membrane into the mitochondrial matrix in an ATP-dependent manner.</text>
</comment>
<sequence length="218" mass="24360">MASSSANMCAMNLCRFVRQLSVQGKRQGPVKLSRLFSTTPTTTTESSAEGQAPIVDPAEFAKLKEENEKLVQNVKELDDKYKRSLADSENLRMRLLKQIEDTKAFGIQKFCTDLLEVADVLQTACGAVPKDEVDKNSHLKNLFEGLQLTESQLQGVFRRHGLTQINPLGEKFNPNEHEAVFMATDKNKEQDSVAVVSKLGYRLKDRVIRPALVGVVKH</sequence>
<dbReference type="GO" id="GO:0006457">
    <property type="term" value="P:protein folding"/>
    <property type="evidence" value="ECO:0007669"/>
    <property type="project" value="InterPro"/>
</dbReference>
<evidence type="ECO:0000256" key="4">
    <source>
        <dbReference type="RuleBase" id="RU000640"/>
    </source>
</evidence>
<keyword evidence="4" id="KW-0496">Mitochondrion</keyword>
<dbReference type="GO" id="GO:0000774">
    <property type="term" value="F:adenyl-nucleotide exchange factor activity"/>
    <property type="evidence" value="ECO:0007669"/>
    <property type="project" value="InterPro"/>
</dbReference>
<dbReference type="SUPFAM" id="SSF58014">
    <property type="entry name" value="Coiled-coil domain of nucleotide exchange factor GrpE"/>
    <property type="match status" value="1"/>
</dbReference>
<protein>
    <recommendedName>
        <fullName evidence="4">GrpE protein homolog</fullName>
    </recommendedName>
</protein>
<dbReference type="InterPro" id="IPR013805">
    <property type="entry name" value="GrpE_CC"/>
</dbReference>